<gene>
    <name evidence="1" type="ORF">STAS_07240</name>
</gene>
<reference evidence="2" key="1">
    <citation type="journal article" date="2019" name="Curr. Biol.">
        <title>Genome Sequence of Striga asiatica Provides Insight into the Evolution of Plant Parasitism.</title>
        <authorList>
            <person name="Yoshida S."/>
            <person name="Kim S."/>
            <person name="Wafula E.K."/>
            <person name="Tanskanen J."/>
            <person name="Kim Y.M."/>
            <person name="Honaas L."/>
            <person name="Yang Z."/>
            <person name="Spallek T."/>
            <person name="Conn C.E."/>
            <person name="Ichihashi Y."/>
            <person name="Cheong K."/>
            <person name="Cui S."/>
            <person name="Der J.P."/>
            <person name="Gundlach H."/>
            <person name="Jiao Y."/>
            <person name="Hori C."/>
            <person name="Ishida J.K."/>
            <person name="Kasahara H."/>
            <person name="Kiba T."/>
            <person name="Kim M.S."/>
            <person name="Koo N."/>
            <person name="Laohavisit A."/>
            <person name="Lee Y.H."/>
            <person name="Lumba S."/>
            <person name="McCourt P."/>
            <person name="Mortimer J.C."/>
            <person name="Mutuku J.M."/>
            <person name="Nomura T."/>
            <person name="Sasaki-Sekimoto Y."/>
            <person name="Seto Y."/>
            <person name="Wang Y."/>
            <person name="Wakatake T."/>
            <person name="Sakakibara H."/>
            <person name="Demura T."/>
            <person name="Yamaguchi S."/>
            <person name="Yoneyama K."/>
            <person name="Manabe R.I."/>
            <person name="Nelson D.C."/>
            <person name="Schulman A.H."/>
            <person name="Timko M.P."/>
            <person name="dePamphilis C.W."/>
            <person name="Choi D."/>
            <person name="Shirasu K."/>
        </authorList>
    </citation>
    <scope>NUCLEOTIDE SEQUENCE [LARGE SCALE GENOMIC DNA]</scope>
    <source>
        <strain evidence="2">cv. UVA1</strain>
    </source>
</reference>
<dbReference type="EMBL" id="BKCP01004439">
    <property type="protein sequence ID" value="GER31259.1"/>
    <property type="molecule type" value="Genomic_DNA"/>
</dbReference>
<accession>A0A5A7PEQ5</accession>
<name>A0A5A7PEQ5_STRAF</name>
<sequence>MYSEQVKQSARKVGRLSLQLSEGPNLFRCFIHHPLTTTRHVIIVQTHFVTTLVCIIIITAPGHIIGGPHGTAELLLQIWRNNTNHLAQRPALVSPPLGISTQQLDRCHVSTLGHHQATRVVAEPTTTIHVTTFIPNTVFTLRRMRNVVFSMKWEFLNGPTNSTSCVLDLFSSWLRMLLHSCFSVTLASLLDNSARLQAARVSLRLSKSRSRTAALISSSRADTFDHASSRDACYSQQEELGLDMHNGSMNIAE</sequence>
<dbReference type="AlphaFoldDB" id="A0A5A7PEQ5"/>
<evidence type="ECO:0000313" key="2">
    <source>
        <dbReference type="Proteomes" id="UP000325081"/>
    </source>
</evidence>
<comment type="caution">
    <text evidence="1">The sequence shown here is derived from an EMBL/GenBank/DDBJ whole genome shotgun (WGS) entry which is preliminary data.</text>
</comment>
<organism evidence="1 2">
    <name type="scientific">Striga asiatica</name>
    <name type="common">Asiatic witchweed</name>
    <name type="synonym">Buchnera asiatica</name>
    <dbReference type="NCBI Taxonomy" id="4170"/>
    <lineage>
        <taxon>Eukaryota</taxon>
        <taxon>Viridiplantae</taxon>
        <taxon>Streptophyta</taxon>
        <taxon>Embryophyta</taxon>
        <taxon>Tracheophyta</taxon>
        <taxon>Spermatophyta</taxon>
        <taxon>Magnoliopsida</taxon>
        <taxon>eudicotyledons</taxon>
        <taxon>Gunneridae</taxon>
        <taxon>Pentapetalae</taxon>
        <taxon>asterids</taxon>
        <taxon>lamiids</taxon>
        <taxon>Lamiales</taxon>
        <taxon>Orobanchaceae</taxon>
        <taxon>Buchnereae</taxon>
        <taxon>Striga</taxon>
    </lineage>
</organism>
<dbReference type="Proteomes" id="UP000325081">
    <property type="component" value="Unassembled WGS sequence"/>
</dbReference>
<evidence type="ECO:0000313" key="1">
    <source>
        <dbReference type="EMBL" id="GER31259.1"/>
    </source>
</evidence>
<proteinExistence type="predicted"/>
<keyword evidence="2" id="KW-1185">Reference proteome</keyword>
<protein>
    <submittedName>
        <fullName evidence="1">Cytosolic NADP+-dependent isocitratedehydrogenase</fullName>
    </submittedName>
</protein>